<organism evidence="3 4">
    <name type="scientific">Bremia lactucae</name>
    <name type="common">Lettuce downy mildew</name>
    <dbReference type="NCBI Taxonomy" id="4779"/>
    <lineage>
        <taxon>Eukaryota</taxon>
        <taxon>Sar</taxon>
        <taxon>Stramenopiles</taxon>
        <taxon>Oomycota</taxon>
        <taxon>Peronosporomycetes</taxon>
        <taxon>Peronosporales</taxon>
        <taxon>Peronosporaceae</taxon>
        <taxon>Bremia</taxon>
    </lineage>
</organism>
<evidence type="ECO:0000259" key="2">
    <source>
        <dbReference type="PROSITE" id="PS50076"/>
    </source>
</evidence>
<feature type="region of interest" description="Disordered" evidence="1">
    <location>
        <begin position="97"/>
        <end position="116"/>
    </location>
</feature>
<dbReference type="SUPFAM" id="SSF46565">
    <property type="entry name" value="Chaperone J-domain"/>
    <property type="match status" value="1"/>
</dbReference>
<name>A0A976IIY6_BRELC</name>
<proteinExistence type="predicted"/>
<dbReference type="PANTHER" id="PTHR45270:SF4">
    <property type="entry name" value="CHAPERONE DNAJ-DOMAIN SUPERFAMILY PROTEIN"/>
    <property type="match status" value="1"/>
</dbReference>
<dbReference type="RefSeq" id="XP_067822143.1">
    <property type="nucleotide sequence ID" value="XM_067959116.1"/>
</dbReference>
<comment type="caution">
    <text evidence="3">The sequence shown here is derived from an EMBL/GenBank/DDBJ whole genome shotgun (WGS) entry which is preliminary data.</text>
</comment>
<dbReference type="SMART" id="SM00271">
    <property type="entry name" value="DnaJ"/>
    <property type="match status" value="1"/>
</dbReference>
<dbReference type="OrthoDB" id="10250354at2759"/>
<dbReference type="InterPro" id="IPR001623">
    <property type="entry name" value="DnaJ_domain"/>
</dbReference>
<dbReference type="AlphaFoldDB" id="A0A976IIY6"/>
<sequence length="251" mass="29189">MVELSEVSRILGCNSHYEVLHLVGTGECPVFIDALKVRKRYKELAILVHPDKNPAFGAESAFKRLSEAYQCLVDKASQCIYLHQLLGQKSKHTRQKFKQKKKPFFKPKSATEPRLPKHARTPEEIWQIFQREEEEAARQDFYKKGFDRMYEETFPETKQNAKDASLRTEKQQQILDSCLDIKSKKWVAWTQPNCKRKRTETLIPEPAPATKDVAPSSIDCLLCRRTFSSLEILRKHEQFSKLHIANLSNKL</sequence>
<keyword evidence="4" id="KW-1185">Reference proteome</keyword>
<evidence type="ECO:0000256" key="1">
    <source>
        <dbReference type="SAM" id="MobiDB-lite"/>
    </source>
</evidence>
<dbReference type="Proteomes" id="UP000294530">
    <property type="component" value="Unassembled WGS sequence"/>
</dbReference>
<dbReference type="CDD" id="cd06257">
    <property type="entry name" value="DnaJ"/>
    <property type="match status" value="1"/>
</dbReference>
<evidence type="ECO:0000313" key="4">
    <source>
        <dbReference type="Proteomes" id="UP000294530"/>
    </source>
</evidence>
<protein>
    <recommendedName>
        <fullName evidence="2">J domain-containing protein</fullName>
    </recommendedName>
</protein>
<dbReference type="PANTHER" id="PTHR45270">
    <property type="entry name" value="OS03G0832900 PROTEIN"/>
    <property type="match status" value="1"/>
</dbReference>
<accession>A0A976IIY6</accession>
<reference evidence="3 4" key="1">
    <citation type="journal article" date="2021" name="Genome Biol.">
        <title>AFLAP: assembly-free linkage analysis pipeline using k-mers from genome sequencing data.</title>
        <authorList>
            <person name="Fletcher K."/>
            <person name="Zhang L."/>
            <person name="Gil J."/>
            <person name="Han R."/>
            <person name="Cavanaugh K."/>
            <person name="Michelmore R."/>
        </authorList>
    </citation>
    <scope>NUCLEOTIDE SEQUENCE [LARGE SCALE GENOMIC DNA]</scope>
    <source>
        <strain evidence="3 4">SF5</strain>
    </source>
</reference>
<dbReference type="EMBL" id="SHOA02000012">
    <property type="protein sequence ID" value="TDH72644.1"/>
    <property type="molecule type" value="Genomic_DNA"/>
</dbReference>
<evidence type="ECO:0000313" key="3">
    <source>
        <dbReference type="EMBL" id="TDH72644.1"/>
    </source>
</evidence>
<dbReference type="InterPro" id="IPR036869">
    <property type="entry name" value="J_dom_sf"/>
</dbReference>
<gene>
    <name evidence="3" type="ORF">CCR75_001011</name>
</gene>
<dbReference type="GeneID" id="94344787"/>
<dbReference type="Gene3D" id="1.10.287.110">
    <property type="entry name" value="DnaJ domain"/>
    <property type="match status" value="1"/>
</dbReference>
<dbReference type="Pfam" id="PF00226">
    <property type="entry name" value="DnaJ"/>
    <property type="match status" value="1"/>
</dbReference>
<dbReference type="KEGG" id="blac:94344787"/>
<dbReference type="PRINTS" id="PR00625">
    <property type="entry name" value="JDOMAIN"/>
</dbReference>
<feature type="domain" description="J" evidence="2">
    <location>
        <begin position="15"/>
        <end position="101"/>
    </location>
</feature>
<dbReference type="PROSITE" id="PS50076">
    <property type="entry name" value="DNAJ_2"/>
    <property type="match status" value="1"/>
</dbReference>